<dbReference type="AlphaFoldDB" id="A0A1G9B4Z7"/>
<dbReference type="Proteomes" id="UP000199053">
    <property type="component" value="Unassembled WGS sequence"/>
</dbReference>
<organism evidence="1 2">
    <name type="scientific">Maridesulfovibrio ferrireducens</name>
    <dbReference type="NCBI Taxonomy" id="246191"/>
    <lineage>
        <taxon>Bacteria</taxon>
        <taxon>Pseudomonadati</taxon>
        <taxon>Thermodesulfobacteriota</taxon>
        <taxon>Desulfovibrionia</taxon>
        <taxon>Desulfovibrionales</taxon>
        <taxon>Desulfovibrionaceae</taxon>
        <taxon>Maridesulfovibrio</taxon>
    </lineage>
</organism>
<sequence>MKKKRLLIIGTAKQSYIKDYLAKVDYNTTEVHLLVPERDRETYSLPNISYFKGNFHPLFLPLLKTMLFFKPDEAVIVCGMTYDHDNVVKAVSFYSCFKSLKVKISVRNIDVPADANLRPSPAKEIAKWAGLGTIALLIKAVSFFKKIRVGEIYSTRLGHLTLECEIYLSETDLGRHDGYLDLFYFKDDKVANKTIASLYARKMKIHRFNKHLLDAIRRFNMAEQHELLLNTRIIAFSRDFECMLQQADRHIAFTEAQVIKGSETLKSMGVDPTLPHVCLLGRDSVFLQGAIPVFNDGDMQRPRNMDIDTFKSGTEELLKHDYNVLRMGSVVKAPLQIDHPNFIDYATSGIRSDFMDIYLTSKCSFFVGIQSGLQHVASAFRIPCLRVNVARLEMIEYCYPEDLILFKLLWSKREKRILKVSEQLESGISRWPIEKFINSDIEVIDNTGDELREAMLEMHQRINGTWKTSPEDIELQNKYRSFFKVSELNSRFDTPVSSYFLRKHAAELF</sequence>
<keyword evidence="1" id="KW-0808">Transferase</keyword>
<gene>
    <name evidence="1" type="ORF">SAMN05660337_0158</name>
</gene>
<accession>A0A1G9B4Z7</accession>
<name>A0A1G9B4Z7_9BACT</name>
<dbReference type="InterPro" id="IPR030808">
    <property type="entry name" value="Glycosyl_04372"/>
</dbReference>
<keyword evidence="2" id="KW-1185">Reference proteome</keyword>
<evidence type="ECO:0000313" key="2">
    <source>
        <dbReference type="Proteomes" id="UP000199053"/>
    </source>
</evidence>
<dbReference type="STRING" id="246191.SAMN05660337_0158"/>
<evidence type="ECO:0000313" key="1">
    <source>
        <dbReference type="EMBL" id="SDK34601.1"/>
    </source>
</evidence>
<dbReference type="EMBL" id="FNGA01000001">
    <property type="protein sequence ID" value="SDK34601.1"/>
    <property type="molecule type" value="Genomic_DNA"/>
</dbReference>
<proteinExistence type="predicted"/>
<dbReference type="OrthoDB" id="5442509at2"/>
<protein>
    <submittedName>
        <fullName evidence="1">Putative glycosyltransferase, TIGR04372 family</fullName>
    </submittedName>
</protein>
<dbReference type="GO" id="GO:0016740">
    <property type="term" value="F:transferase activity"/>
    <property type="evidence" value="ECO:0007669"/>
    <property type="project" value="UniProtKB-KW"/>
</dbReference>
<dbReference type="NCBIfam" id="TIGR04372">
    <property type="entry name" value="glycosyl_04372"/>
    <property type="match status" value="1"/>
</dbReference>
<reference evidence="2" key="1">
    <citation type="submission" date="2016-10" db="EMBL/GenBank/DDBJ databases">
        <authorList>
            <person name="Varghese N."/>
            <person name="Submissions S."/>
        </authorList>
    </citation>
    <scope>NUCLEOTIDE SEQUENCE [LARGE SCALE GENOMIC DNA]</scope>
    <source>
        <strain evidence="2">DSM 16995</strain>
    </source>
</reference>
<dbReference type="RefSeq" id="WP_092157278.1">
    <property type="nucleotide sequence ID" value="NZ_FNGA01000001.1"/>
</dbReference>